<accession>A0A1I6GU08</accession>
<gene>
    <name evidence="2" type="ORF">SAMN04487947_1657</name>
</gene>
<sequence length="244" mass="26532">MDTGGGADARSDAPELASALDDLKRRGSALLVVGSVPADVYRRASARMLGDGDRRRLIVTGVTDCQDSRLEGLPRRTPEWTRIVEFEAPARSTAAAVCTDDSTASPPGPESSTDSPPARDPLAQRVDGDVVELGSEVAKTIAQFDSIAGGLAPAELRLAFDCLPVLLAECDLETAFRFSHVLANHVRSVDGMGHFWLPRELDDEAVRVLEPLFDAVVELRLDGTELQQRWHFRDVELTSEWLVV</sequence>
<dbReference type="Proteomes" id="UP000198531">
    <property type="component" value="Unassembled WGS sequence"/>
</dbReference>
<dbReference type="Pfam" id="PF24336">
    <property type="entry name" value="DUF7504"/>
    <property type="match status" value="1"/>
</dbReference>
<evidence type="ECO:0000313" key="3">
    <source>
        <dbReference type="Proteomes" id="UP000198531"/>
    </source>
</evidence>
<dbReference type="AlphaFoldDB" id="A0A1I6GU08"/>
<keyword evidence="3" id="KW-1185">Reference proteome</keyword>
<name>A0A1I6GU08_9EURY</name>
<proteinExistence type="predicted"/>
<protein>
    <recommendedName>
        <fullName evidence="4">RecA-superfamily ATPase, KaiC/GvpD/RAD55 family</fullName>
    </recommendedName>
</protein>
<dbReference type="OrthoDB" id="252760at2157"/>
<feature type="region of interest" description="Disordered" evidence="1">
    <location>
        <begin position="92"/>
        <end position="122"/>
    </location>
</feature>
<reference evidence="3" key="1">
    <citation type="submission" date="2016-10" db="EMBL/GenBank/DDBJ databases">
        <authorList>
            <person name="Varghese N."/>
            <person name="Submissions S."/>
        </authorList>
    </citation>
    <scope>NUCLEOTIDE SEQUENCE [LARGE SCALE GENOMIC DNA]</scope>
    <source>
        <strain evidence="3">CGMCC 1.7736</strain>
    </source>
</reference>
<dbReference type="InterPro" id="IPR055927">
    <property type="entry name" value="DUF7504"/>
</dbReference>
<evidence type="ECO:0000313" key="2">
    <source>
        <dbReference type="EMBL" id="SFR45724.1"/>
    </source>
</evidence>
<feature type="compositionally biased region" description="Polar residues" evidence="1">
    <location>
        <begin position="100"/>
        <end position="115"/>
    </location>
</feature>
<evidence type="ECO:0000256" key="1">
    <source>
        <dbReference type="SAM" id="MobiDB-lite"/>
    </source>
</evidence>
<dbReference type="EMBL" id="FOYT01000001">
    <property type="protein sequence ID" value="SFR45724.1"/>
    <property type="molecule type" value="Genomic_DNA"/>
</dbReference>
<organism evidence="2 3">
    <name type="scientific">Halogeometricum rufum</name>
    <dbReference type="NCBI Taxonomy" id="553469"/>
    <lineage>
        <taxon>Archaea</taxon>
        <taxon>Methanobacteriati</taxon>
        <taxon>Methanobacteriota</taxon>
        <taxon>Stenosarchaea group</taxon>
        <taxon>Halobacteria</taxon>
        <taxon>Halobacteriales</taxon>
        <taxon>Haloferacaceae</taxon>
        <taxon>Halogeometricum</taxon>
    </lineage>
</organism>
<dbReference type="STRING" id="553469.SAMN04487947_1657"/>
<evidence type="ECO:0008006" key="4">
    <source>
        <dbReference type="Google" id="ProtNLM"/>
    </source>
</evidence>
<dbReference type="RefSeq" id="WP_089806319.1">
    <property type="nucleotide sequence ID" value="NZ_FOYT01000001.1"/>
</dbReference>